<organism evidence="1 2">
    <name type="scientific">Bartonella jaculi</name>
    <dbReference type="NCBI Taxonomy" id="686226"/>
    <lineage>
        <taxon>Bacteria</taxon>
        <taxon>Pseudomonadati</taxon>
        <taxon>Pseudomonadota</taxon>
        <taxon>Alphaproteobacteria</taxon>
        <taxon>Hyphomicrobiales</taxon>
        <taxon>Bartonellaceae</taxon>
        <taxon>Bartonella</taxon>
    </lineage>
</organism>
<dbReference type="InterPro" id="IPR043129">
    <property type="entry name" value="ATPase_NBD"/>
</dbReference>
<accession>A0ABP9N0J8</accession>
<protein>
    <recommendedName>
        <fullName evidence="3">Exopolyphosphatase</fullName>
    </recommendedName>
</protein>
<evidence type="ECO:0008006" key="3">
    <source>
        <dbReference type="Google" id="ProtNLM"/>
    </source>
</evidence>
<sequence>MGYKKRVTDPCIGRERVDLVLAGCAILDVIREVWSSKRLRVADRGLREGILIELMLRDGVWCHYRKRRDFKR</sequence>
<comment type="caution">
    <text evidence="1">The sequence shown here is derived from an EMBL/GenBank/DDBJ whole genome shotgun (WGS) entry which is preliminary data.</text>
</comment>
<dbReference type="Proteomes" id="UP001500864">
    <property type="component" value="Unassembled WGS sequence"/>
</dbReference>
<proteinExistence type="predicted"/>
<evidence type="ECO:0000313" key="1">
    <source>
        <dbReference type="EMBL" id="GAA5106239.1"/>
    </source>
</evidence>
<dbReference type="Gene3D" id="3.30.420.150">
    <property type="entry name" value="Exopolyphosphatase. Domain 2"/>
    <property type="match status" value="1"/>
</dbReference>
<reference evidence="2" key="1">
    <citation type="journal article" date="2019" name="Int. J. Syst. Evol. Microbiol.">
        <title>The Global Catalogue of Microorganisms (GCM) 10K type strain sequencing project: providing services to taxonomists for standard genome sequencing and annotation.</title>
        <authorList>
            <consortium name="The Broad Institute Genomics Platform"/>
            <consortium name="The Broad Institute Genome Sequencing Center for Infectious Disease"/>
            <person name="Wu L."/>
            <person name="Ma J."/>
        </authorList>
    </citation>
    <scope>NUCLEOTIDE SEQUENCE [LARGE SCALE GENOMIC DNA]</scope>
    <source>
        <strain evidence="2">JCM 17712</strain>
    </source>
</reference>
<gene>
    <name evidence="1" type="ORF">GCM10023261_06450</name>
</gene>
<dbReference type="EMBL" id="BAABIZ010000004">
    <property type="protein sequence ID" value="GAA5106239.1"/>
    <property type="molecule type" value="Genomic_DNA"/>
</dbReference>
<name>A0ABP9N0J8_9HYPH</name>
<keyword evidence="2" id="KW-1185">Reference proteome</keyword>
<dbReference type="SUPFAM" id="SSF53067">
    <property type="entry name" value="Actin-like ATPase domain"/>
    <property type="match status" value="1"/>
</dbReference>
<evidence type="ECO:0000313" key="2">
    <source>
        <dbReference type="Proteomes" id="UP001500864"/>
    </source>
</evidence>